<dbReference type="AlphaFoldDB" id="A0A1H3WDV5"/>
<dbReference type="SUPFAM" id="SSF141130">
    <property type="entry name" value="Acetamidase/Formamidase-like"/>
    <property type="match status" value="1"/>
</dbReference>
<dbReference type="InterPro" id="IPR004304">
    <property type="entry name" value="FmdA_AmdA"/>
</dbReference>
<dbReference type="Gene3D" id="2.60.120.580">
    <property type="entry name" value="Acetamidase/Formamidase-like domains"/>
    <property type="match status" value="1"/>
</dbReference>
<evidence type="ECO:0000313" key="2">
    <source>
        <dbReference type="Proteomes" id="UP000236755"/>
    </source>
</evidence>
<dbReference type="PANTHER" id="PTHR31891:SF1">
    <property type="entry name" value="FORMAMIDASE C869.04-RELATED"/>
    <property type="match status" value="1"/>
</dbReference>
<keyword evidence="2" id="KW-1185">Reference proteome</keyword>
<dbReference type="Proteomes" id="UP000236755">
    <property type="component" value="Unassembled WGS sequence"/>
</dbReference>
<name>A0A1H3WDV5_9EURY</name>
<evidence type="ECO:0000313" key="1">
    <source>
        <dbReference type="EMBL" id="SDZ84428.1"/>
    </source>
</evidence>
<gene>
    <name evidence="1" type="ORF">SAMN04488065_0727</name>
</gene>
<accession>A0A1H3WDV5</accession>
<organism evidence="1 2">
    <name type="scientific">Haloplanus vescus</name>
    <dbReference type="NCBI Taxonomy" id="555874"/>
    <lineage>
        <taxon>Archaea</taxon>
        <taxon>Methanobacteriati</taxon>
        <taxon>Methanobacteriota</taxon>
        <taxon>Stenosarchaea group</taxon>
        <taxon>Halobacteria</taxon>
        <taxon>Halobacteriales</taxon>
        <taxon>Haloferacaceae</taxon>
        <taxon>Haloplanus</taxon>
    </lineage>
</organism>
<dbReference type="RefSeq" id="WP_092631551.1">
    <property type="nucleotide sequence ID" value="NZ_FNQT01000001.1"/>
</dbReference>
<sequence length="329" mass="35628">MTELNREESGHYEFGSGMEPALRVEPGESFTVEVWDSFKDQLFDHGMGEFDASDVPTMNAPPPGFDANPVSGPVYVEGVDPGDTLAVHVEEIVPERGYTTTLEGHGNLAGKEGWDSCKTNYAHEVTLEPGPSGTTADGTARMELGGREWEWELNPHIGTIATAPGRTVQDPLTTQGPWGGNMDVRDLQQGSTVCLTSFTEGGQLFLGDVHASQSDSEYTGFAVETRATVTLRVEVVDHDVPGVFRIETEDSIIHVDSSKNAGTPAAALDGCFEAMMAELIEEHGFSEREAYIQMSVNPNVTVRTYQFIRPDYFTVGVKLDTAMLDGVSG</sequence>
<dbReference type="Pfam" id="PF03069">
    <property type="entry name" value="FmdA_AmdA"/>
    <property type="match status" value="2"/>
</dbReference>
<dbReference type="EMBL" id="FNQT01000001">
    <property type="protein sequence ID" value="SDZ84428.1"/>
    <property type="molecule type" value="Genomic_DNA"/>
</dbReference>
<dbReference type="PANTHER" id="PTHR31891">
    <property type="entry name" value="FORMAMIDASE C869.04-RELATED"/>
    <property type="match status" value="1"/>
</dbReference>
<dbReference type="STRING" id="555874.SAMN04488065_0727"/>
<reference evidence="1 2" key="1">
    <citation type="submission" date="2016-10" db="EMBL/GenBank/DDBJ databases">
        <authorList>
            <person name="de Groot N.N."/>
        </authorList>
    </citation>
    <scope>NUCLEOTIDE SEQUENCE [LARGE SCALE GENOMIC DNA]</scope>
    <source>
        <strain evidence="1 2">CGMCC 1.8712</strain>
    </source>
</reference>
<protein>
    <submittedName>
        <fullName evidence="1">Acetamidase/formamidase</fullName>
    </submittedName>
</protein>
<dbReference type="GO" id="GO:0016811">
    <property type="term" value="F:hydrolase activity, acting on carbon-nitrogen (but not peptide) bonds, in linear amides"/>
    <property type="evidence" value="ECO:0007669"/>
    <property type="project" value="InterPro"/>
</dbReference>
<proteinExistence type="predicted"/>